<evidence type="ECO:0000313" key="2">
    <source>
        <dbReference type="EMBL" id="AMP16935.1"/>
    </source>
</evidence>
<dbReference type="PATRIC" id="fig|279113.10.peg.4692"/>
<dbReference type="Proteomes" id="UP000074914">
    <property type="component" value="Chromosome"/>
</dbReference>
<name>A0A127QBH1_9BURK</name>
<dbReference type="KEGG" id="cpra:CPter91_4903"/>
<protein>
    <recommendedName>
        <fullName evidence="5">DUF721 domain-containing protein</fullName>
    </recommendedName>
</protein>
<dbReference type="STRING" id="279113.CPter91_4903"/>
<evidence type="ECO:0008006" key="5">
    <source>
        <dbReference type="Google" id="ProtNLM"/>
    </source>
</evidence>
<gene>
    <name evidence="2" type="ORF">CPter291_4717</name>
    <name evidence="1" type="ORF">CPter91_4903</name>
</gene>
<dbReference type="Proteomes" id="UP000074561">
    <property type="component" value="Chromosome"/>
</dbReference>
<dbReference type="RefSeq" id="WP_231879983.1">
    <property type="nucleotide sequence ID" value="NZ_CP013234.1"/>
</dbReference>
<reference evidence="3 4" key="1">
    <citation type="submission" date="2015-11" db="EMBL/GenBank/DDBJ databases">
        <title>Exploring the genomic traits of fungus-feeding bacterial genus Collimonas.</title>
        <authorList>
            <person name="Song C."/>
            <person name="Schmidt R."/>
            <person name="de Jager V."/>
            <person name="Krzyzanowska D."/>
            <person name="Jongedijk E."/>
            <person name="Cankar K."/>
            <person name="Beekwilder J."/>
            <person name="van Veen A."/>
            <person name="de Boer W."/>
            <person name="van Veen J.A."/>
            <person name="Garbeva P."/>
        </authorList>
    </citation>
    <scope>NUCLEOTIDE SEQUENCE [LARGE SCALE GENOMIC DNA]</scope>
    <source>
        <strain evidence="2 4">Ter291</strain>
        <strain evidence="1 3">Ter91</strain>
    </source>
</reference>
<accession>A0A127QBH1</accession>
<evidence type="ECO:0000313" key="3">
    <source>
        <dbReference type="Proteomes" id="UP000074561"/>
    </source>
</evidence>
<evidence type="ECO:0000313" key="4">
    <source>
        <dbReference type="Proteomes" id="UP000074914"/>
    </source>
</evidence>
<evidence type="ECO:0000313" key="1">
    <source>
        <dbReference type="EMBL" id="AMP07195.1"/>
    </source>
</evidence>
<dbReference type="EMBL" id="CP013234">
    <property type="protein sequence ID" value="AMP07195.1"/>
    <property type="molecule type" value="Genomic_DNA"/>
</dbReference>
<organism evidence="1 3">
    <name type="scientific">Collimonas pratensis</name>
    <dbReference type="NCBI Taxonomy" id="279113"/>
    <lineage>
        <taxon>Bacteria</taxon>
        <taxon>Pseudomonadati</taxon>
        <taxon>Pseudomonadota</taxon>
        <taxon>Betaproteobacteria</taxon>
        <taxon>Burkholderiales</taxon>
        <taxon>Oxalobacteraceae</taxon>
        <taxon>Collimonas</taxon>
    </lineage>
</organism>
<keyword evidence="4" id="KW-1185">Reference proteome</keyword>
<dbReference type="AlphaFoldDB" id="A0A127QBH1"/>
<proteinExistence type="predicted"/>
<sequence length="139" mass="14894">MAALLPAVTRMAALQKQCAAELPSMFSACEVLQCEAGQLVLSAPNAALATKLKQQLPRLQNQLQTGNWQINAIRIKVQVSQNLVKAPPVKQALLTSNAVSAFASLMEDLEPSSANEALKNAIAAMVNRHRSKSSKDSKD</sequence>
<dbReference type="EMBL" id="CP013236">
    <property type="protein sequence ID" value="AMP16935.1"/>
    <property type="molecule type" value="Genomic_DNA"/>
</dbReference>